<feature type="domain" description="GGDEF" evidence="1">
    <location>
        <begin position="332"/>
        <end position="455"/>
    </location>
</feature>
<accession>A0A8J3JLW4</accession>
<dbReference type="SMART" id="SM00267">
    <property type="entry name" value="GGDEF"/>
    <property type="match status" value="1"/>
</dbReference>
<dbReference type="InterPro" id="IPR050469">
    <property type="entry name" value="Diguanylate_Cyclase"/>
</dbReference>
<dbReference type="Gene3D" id="3.30.70.270">
    <property type="match status" value="1"/>
</dbReference>
<dbReference type="InterPro" id="IPR000160">
    <property type="entry name" value="GGDEF_dom"/>
</dbReference>
<dbReference type="GO" id="GO:0043709">
    <property type="term" value="P:cell adhesion involved in single-species biofilm formation"/>
    <property type="evidence" value="ECO:0007669"/>
    <property type="project" value="TreeGrafter"/>
</dbReference>
<dbReference type="PROSITE" id="PS50887">
    <property type="entry name" value="GGDEF"/>
    <property type="match status" value="1"/>
</dbReference>
<dbReference type="AlphaFoldDB" id="A0A8J3JLW4"/>
<evidence type="ECO:0000259" key="1">
    <source>
        <dbReference type="PROSITE" id="PS50887"/>
    </source>
</evidence>
<name>A0A8J3JLW4_9ACTN</name>
<gene>
    <name evidence="2" type="ORF">Cba03nite_26790</name>
</gene>
<dbReference type="Proteomes" id="UP000601223">
    <property type="component" value="Unassembled WGS sequence"/>
</dbReference>
<evidence type="ECO:0000313" key="2">
    <source>
        <dbReference type="EMBL" id="GIF81330.1"/>
    </source>
</evidence>
<dbReference type="SUPFAM" id="SSF55073">
    <property type="entry name" value="Nucleotide cyclase"/>
    <property type="match status" value="1"/>
</dbReference>
<dbReference type="EMBL" id="BONF01000012">
    <property type="protein sequence ID" value="GIF81330.1"/>
    <property type="molecule type" value="Genomic_DNA"/>
</dbReference>
<dbReference type="GO" id="GO:0052621">
    <property type="term" value="F:diguanylate cyclase activity"/>
    <property type="evidence" value="ECO:0007669"/>
    <property type="project" value="TreeGrafter"/>
</dbReference>
<reference evidence="2 3" key="1">
    <citation type="submission" date="2021-01" db="EMBL/GenBank/DDBJ databases">
        <title>Whole genome shotgun sequence of Catellatospora bangladeshensis NBRC 107357.</title>
        <authorList>
            <person name="Komaki H."/>
            <person name="Tamura T."/>
        </authorList>
    </citation>
    <scope>NUCLEOTIDE SEQUENCE [LARGE SCALE GENOMIC DNA]</scope>
    <source>
        <strain evidence="2 3">NBRC 107357</strain>
    </source>
</reference>
<dbReference type="Pfam" id="PF00990">
    <property type="entry name" value="GGDEF"/>
    <property type="match status" value="1"/>
</dbReference>
<dbReference type="PANTHER" id="PTHR45138:SF24">
    <property type="entry name" value="DIGUANYLATE CYCLASE DGCC-RELATED"/>
    <property type="match status" value="1"/>
</dbReference>
<dbReference type="InterPro" id="IPR003018">
    <property type="entry name" value="GAF"/>
</dbReference>
<dbReference type="InterPro" id="IPR029787">
    <property type="entry name" value="Nucleotide_cyclase"/>
</dbReference>
<keyword evidence="3" id="KW-1185">Reference proteome</keyword>
<dbReference type="NCBIfam" id="TIGR00254">
    <property type="entry name" value="GGDEF"/>
    <property type="match status" value="1"/>
</dbReference>
<proteinExistence type="predicted"/>
<dbReference type="SUPFAM" id="SSF55781">
    <property type="entry name" value="GAF domain-like"/>
    <property type="match status" value="2"/>
</dbReference>
<dbReference type="InterPro" id="IPR029016">
    <property type="entry name" value="GAF-like_dom_sf"/>
</dbReference>
<dbReference type="GO" id="GO:0005886">
    <property type="term" value="C:plasma membrane"/>
    <property type="evidence" value="ECO:0007669"/>
    <property type="project" value="TreeGrafter"/>
</dbReference>
<dbReference type="PANTHER" id="PTHR45138">
    <property type="entry name" value="REGULATORY COMPONENTS OF SENSORY TRANSDUCTION SYSTEM"/>
    <property type="match status" value="1"/>
</dbReference>
<dbReference type="CDD" id="cd01949">
    <property type="entry name" value="GGDEF"/>
    <property type="match status" value="1"/>
</dbReference>
<protein>
    <recommendedName>
        <fullName evidence="1">GGDEF domain-containing protein</fullName>
    </recommendedName>
</protein>
<dbReference type="GO" id="GO:1902201">
    <property type="term" value="P:negative regulation of bacterial-type flagellum-dependent cell motility"/>
    <property type="evidence" value="ECO:0007669"/>
    <property type="project" value="TreeGrafter"/>
</dbReference>
<dbReference type="Gene3D" id="3.30.450.40">
    <property type="match status" value="2"/>
</dbReference>
<dbReference type="InterPro" id="IPR043128">
    <property type="entry name" value="Rev_trsase/Diguanyl_cyclase"/>
</dbReference>
<comment type="caution">
    <text evidence="2">The sequence shown here is derived from an EMBL/GenBank/DDBJ whole genome shotgun (WGS) entry which is preliminary data.</text>
</comment>
<dbReference type="Pfam" id="PF13185">
    <property type="entry name" value="GAF_2"/>
    <property type="match status" value="1"/>
</dbReference>
<evidence type="ECO:0000313" key="3">
    <source>
        <dbReference type="Proteomes" id="UP000601223"/>
    </source>
</evidence>
<organism evidence="2 3">
    <name type="scientific">Catellatospora bangladeshensis</name>
    <dbReference type="NCBI Taxonomy" id="310355"/>
    <lineage>
        <taxon>Bacteria</taxon>
        <taxon>Bacillati</taxon>
        <taxon>Actinomycetota</taxon>
        <taxon>Actinomycetes</taxon>
        <taxon>Micromonosporales</taxon>
        <taxon>Micromonosporaceae</taxon>
        <taxon>Catellatospora</taxon>
    </lineage>
</organism>
<sequence length="463" mass="48479">MLSRHTPALIEALLHVKDQLRCVSASGAWQVFSAVPLGHGVVGRVYASGKAVTIPDVANDPDYIRLGPPITAEICAPIIDRTGHPVGVINAEWAEQQPLDGWEETLVEAGRLLGARLSELGGPPAETRSEQLLRHALALTSAETDAEVLVRACRAAREVTGLAAAVLLRPAPDLLPEDEELRVVIAASSPEPRDRPLVARLAQIEPDRLAALLDEACRYGASYTLGDPAVLDARGFEALTAAGVRTMIAVPLGAGTATVSSSVGALVVLDETAIVPDSALVNLLELLAAQASTCLEKLTTLRRLHLQANSDPLTGLRHGGPFGDRLAAATPGRTALLAIDIDQFKTVNDTLGHAAGDRVLVQMSGALQQALRLGDELFRVGGDEFVAVVDVPSEAEAVRVAERLVAAARATGRTISVGVAVQGEEESPEAALYRADQALYAVKRAGRNGVRLAPDPAPPPAPA</sequence>